<keyword evidence="1 2" id="KW-0645">Protease</keyword>
<evidence type="ECO:0000256" key="2">
    <source>
        <dbReference type="RuleBase" id="RU361183"/>
    </source>
</evidence>
<evidence type="ECO:0000313" key="4">
    <source>
        <dbReference type="EMBL" id="EFX82738.1"/>
    </source>
</evidence>
<dbReference type="InterPro" id="IPR001506">
    <property type="entry name" value="Peptidase_M12A"/>
</dbReference>
<dbReference type="PANTHER" id="PTHR10127">
    <property type="entry name" value="DISCOIDIN, CUB, EGF, LAMININ , AND ZINC METALLOPROTEASE DOMAIN CONTAINING"/>
    <property type="match status" value="1"/>
</dbReference>
<keyword evidence="5" id="KW-1185">Reference proteome</keyword>
<dbReference type="FunCoup" id="E9GD82">
    <property type="interactions" value="2"/>
</dbReference>
<dbReference type="InParanoid" id="E9GD82"/>
<dbReference type="Gene3D" id="3.40.390.10">
    <property type="entry name" value="Collagenase (Catalytic Domain)"/>
    <property type="match status" value="1"/>
</dbReference>
<dbReference type="GO" id="GO:0006508">
    <property type="term" value="P:proteolysis"/>
    <property type="evidence" value="ECO:0007669"/>
    <property type="project" value="UniProtKB-KW"/>
</dbReference>
<dbReference type="KEGG" id="dpx:DAPPUDRAFT_316539"/>
<keyword evidence="1 2" id="KW-0862">Zinc</keyword>
<evidence type="ECO:0000256" key="1">
    <source>
        <dbReference type="PROSITE-ProRule" id="PRU01211"/>
    </source>
</evidence>
<dbReference type="PhylomeDB" id="E9GD82"/>
<comment type="caution">
    <text evidence="1">Lacks conserved residue(s) required for the propagation of feature annotation.</text>
</comment>
<dbReference type="InterPro" id="IPR024079">
    <property type="entry name" value="MetalloPept_cat_dom_sf"/>
</dbReference>
<dbReference type="SUPFAM" id="SSF55486">
    <property type="entry name" value="Metalloproteases ('zincins'), catalytic domain"/>
    <property type="match status" value="1"/>
</dbReference>
<dbReference type="HOGENOM" id="CLU_017286_2_1_1"/>
<feature type="binding site" evidence="1">
    <location>
        <position position="190"/>
    </location>
    <ligand>
        <name>Zn(2+)</name>
        <dbReference type="ChEBI" id="CHEBI:29105"/>
        <note>catalytic</note>
    </ligand>
</feature>
<dbReference type="SMART" id="SM00235">
    <property type="entry name" value="ZnMc"/>
    <property type="match status" value="1"/>
</dbReference>
<dbReference type="OMA" id="SKDGWTK"/>
<dbReference type="PRINTS" id="PR00480">
    <property type="entry name" value="ASTACIN"/>
</dbReference>
<dbReference type="FunFam" id="3.40.390.10:FF:000066">
    <property type="entry name" value="Metalloendopeptidase"/>
    <property type="match status" value="1"/>
</dbReference>
<dbReference type="GO" id="GO:0005615">
    <property type="term" value="C:extracellular space"/>
    <property type="evidence" value="ECO:0000318"/>
    <property type="project" value="GO_Central"/>
</dbReference>
<keyword evidence="1 2" id="KW-0479">Metal-binding</keyword>
<dbReference type="EC" id="3.4.24.-" evidence="2"/>
<feature type="binding site" evidence="1">
    <location>
        <position position="196"/>
    </location>
    <ligand>
        <name>Zn(2+)</name>
        <dbReference type="ChEBI" id="CHEBI:29105"/>
        <note>catalytic</note>
    </ligand>
</feature>
<dbReference type="Pfam" id="PF01400">
    <property type="entry name" value="Astacin"/>
    <property type="match status" value="1"/>
</dbReference>
<dbReference type="PANTHER" id="PTHR10127:SF883">
    <property type="entry name" value="ZINC METALLOPROTEINASE NAS-8"/>
    <property type="match status" value="1"/>
</dbReference>
<sequence length="291" mass="32670">MTNTISTILAISGVACFIIGSSTATPVFKSSLETLIYRASTNFIAGKPLTEELLKRNFSHIGKEIRNEFIQWDKQDTTLHEGDIKLQGGKNAILDTSYRWPKAQIPYEISAEYTSEQRTIIAFALSAYHDNTCIRFVPRTCEKNYLTMFKSGGGCWSFVGLLDHGAQKVSLDDGCVKDWAPGVIIHELMHALGFFHEHTRPDRDTYVKINFDNINPDQSFNFNKKSESEVTTLGLDYDYGSVMHYDEYAFAIDNNIPTMIPLIGNPTLGNYKGFTSLDIQKLNALYCSAAN</sequence>
<dbReference type="CDD" id="cd04280">
    <property type="entry name" value="ZnMc_astacin_like"/>
    <property type="match status" value="1"/>
</dbReference>
<feature type="active site" evidence="1">
    <location>
        <position position="187"/>
    </location>
</feature>
<organism evidence="4 5">
    <name type="scientific">Daphnia pulex</name>
    <name type="common">Water flea</name>
    <dbReference type="NCBI Taxonomy" id="6669"/>
    <lineage>
        <taxon>Eukaryota</taxon>
        <taxon>Metazoa</taxon>
        <taxon>Ecdysozoa</taxon>
        <taxon>Arthropoda</taxon>
        <taxon>Crustacea</taxon>
        <taxon>Branchiopoda</taxon>
        <taxon>Diplostraca</taxon>
        <taxon>Cladocera</taxon>
        <taxon>Anomopoda</taxon>
        <taxon>Daphniidae</taxon>
        <taxon>Daphnia</taxon>
    </lineage>
</organism>
<name>E9GD82_DAPPU</name>
<dbReference type="GO" id="GO:0008270">
    <property type="term" value="F:zinc ion binding"/>
    <property type="evidence" value="ECO:0007669"/>
    <property type="project" value="UniProtKB-UniRule"/>
</dbReference>
<evidence type="ECO:0000313" key="5">
    <source>
        <dbReference type="Proteomes" id="UP000000305"/>
    </source>
</evidence>
<feature type="domain" description="Peptidase M12A" evidence="3">
    <location>
        <begin position="91"/>
        <end position="288"/>
    </location>
</feature>
<accession>E9GD82</accession>
<dbReference type="InterPro" id="IPR006026">
    <property type="entry name" value="Peptidase_Metallo"/>
</dbReference>
<dbReference type="EMBL" id="GL732539">
    <property type="protein sequence ID" value="EFX82738.1"/>
    <property type="molecule type" value="Genomic_DNA"/>
</dbReference>
<dbReference type="Proteomes" id="UP000000305">
    <property type="component" value="Unassembled WGS sequence"/>
</dbReference>
<evidence type="ECO:0000259" key="3">
    <source>
        <dbReference type="PROSITE" id="PS51864"/>
    </source>
</evidence>
<dbReference type="PROSITE" id="PS51864">
    <property type="entry name" value="ASTACIN"/>
    <property type="match status" value="1"/>
</dbReference>
<gene>
    <name evidence="4" type="ORF">DAPPUDRAFT_316539</name>
</gene>
<dbReference type="eggNOG" id="KOG3714">
    <property type="taxonomic scope" value="Eukaryota"/>
</dbReference>
<reference evidence="4 5" key="1">
    <citation type="journal article" date="2011" name="Science">
        <title>The ecoresponsive genome of Daphnia pulex.</title>
        <authorList>
            <person name="Colbourne J.K."/>
            <person name="Pfrender M.E."/>
            <person name="Gilbert D."/>
            <person name="Thomas W.K."/>
            <person name="Tucker A."/>
            <person name="Oakley T.H."/>
            <person name="Tokishita S."/>
            <person name="Aerts A."/>
            <person name="Arnold G.J."/>
            <person name="Basu M.K."/>
            <person name="Bauer D.J."/>
            <person name="Caceres C.E."/>
            <person name="Carmel L."/>
            <person name="Casola C."/>
            <person name="Choi J.H."/>
            <person name="Detter J.C."/>
            <person name="Dong Q."/>
            <person name="Dusheyko S."/>
            <person name="Eads B.D."/>
            <person name="Frohlich T."/>
            <person name="Geiler-Samerotte K.A."/>
            <person name="Gerlach D."/>
            <person name="Hatcher P."/>
            <person name="Jogdeo S."/>
            <person name="Krijgsveld J."/>
            <person name="Kriventseva E.V."/>
            <person name="Kultz D."/>
            <person name="Laforsch C."/>
            <person name="Lindquist E."/>
            <person name="Lopez J."/>
            <person name="Manak J.R."/>
            <person name="Muller J."/>
            <person name="Pangilinan J."/>
            <person name="Patwardhan R.P."/>
            <person name="Pitluck S."/>
            <person name="Pritham E.J."/>
            <person name="Rechtsteiner A."/>
            <person name="Rho M."/>
            <person name="Rogozin I.B."/>
            <person name="Sakarya O."/>
            <person name="Salamov A."/>
            <person name="Schaack S."/>
            <person name="Shapiro H."/>
            <person name="Shiga Y."/>
            <person name="Skalitzky C."/>
            <person name="Smith Z."/>
            <person name="Souvorov A."/>
            <person name="Sung W."/>
            <person name="Tang Z."/>
            <person name="Tsuchiya D."/>
            <person name="Tu H."/>
            <person name="Vos H."/>
            <person name="Wang M."/>
            <person name="Wolf Y.I."/>
            <person name="Yamagata H."/>
            <person name="Yamada T."/>
            <person name="Ye Y."/>
            <person name="Shaw J.R."/>
            <person name="Andrews J."/>
            <person name="Crease T.J."/>
            <person name="Tang H."/>
            <person name="Lucas S.M."/>
            <person name="Robertson H.M."/>
            <person name="Bork P."/>
            <person name="Koonin E.V."/>
            <person name="Zdobnov E.M."/>
            <person name="Grigoriev I.V."/>
            <person name="Lynch M."/>
            <person name="Boore J.L."/>
        </authorList>
    </citation>
    <scope>NUCLEOTIDE SEQUENCE [LARGE SCALE GENOMIC DNA]</scope>
</reference>
<dbReference type="OrthoDB" id="6334998at2759"/>
<dbReference type="InterPro" id="IPR034035">
    <property type="entry name" value="Astacin-like_dom"/>
</dbReference>
<comment type="cofactor">
    <cofactor evidence="1 2">
        <name>Zn(2+)</name>
        <dbReference type="ChEBI" id="CHEBI:29105"/>
    </cofactor>
    <text evidence="1 2">Binds 1 zinc ion per subunit.</text>
</comment>
<feature type="binding site" evidence="1">
    <location>
        <position position="186"/>
    </location>
    <ligand>
        <name>Zn(2+)</name>
        <dbReference type="ChEBI" id="CHEBI:29105"/>
        <note>catalytic</note>
    </ligand>
</feature>
<proteinExistence type="predicted"/>
<protein>
    <recommendedName>
        <fullName evidence="2">Metalloendopeptidase</fullName>
        <ecNumber evidence="2">3.4.24.-</ecNumber>
    </recommendedName>
</protein>
<dbReference type="GO" id="GO:0004222">
    <property type="term" value="F:metalloendopeptidase activity"/>
    <property type="evidence" value="ECO:0000318"/>
    <property type="project" value="GO_Central"/>
</dbReference>
<dbReference type="AlphaFoldDB" id="E9GD82"/>
<keyword evidence="1 2" id="KW-0378">Hydrolase</keyword>
<keyword evidence="1 2" id="KW-0482">Metalloprotease</keyword>